<dbReference type="GO" id="GO:0016740">
    <property type="term" value="F:transferase activity"/>
    <property type="evidence" value="ECO:0007669"/>
    <property type="project" value="UniProtKB-KW"/>
</dbReference>
<keyword evidence="2" id="KW-1185">Reference proteome</keyword>
<reference evidence="1 2" key="1">
    <citation type="submission" date="2014-04" db="EMBL/GenBank/DDBJ databases">
        <authorList>
            <person name="Bishop-Lilly K.A."/>
            <person name="Broomall S.M."/>
            <person name="Chain P.S."/>
            <person name="Chertkov O."/>
            <person name="Coyne S.R."/>
            <person name="Daligault H.E."/>
            <person name="Davenport K.W."/>
            <person name="Erkkila T."/>
            <person name="Frey K.G."/>
            <person name="Gibbons H.S."/>
            <person name="Gu W."/>
            <person name="Jaissle J."/>
            <person name="Johnson S.L."/>
            <person name="Koroleva G.I."/>
            <person name="Ladner J.T."/>
            <person name="Lo C.-C."/>
            <person name="Minogue T.D."/>
            <person name="Munk C."/>
            <person name="Palacios G.F."/>
            <person name="Redden C.L."/>
            <person name="Rosenzweig C.N."/>
            <person name="Scholz M.B."/>
            <person name="Teshima H."/>
            <person name="Xu Y."/>
        </authorList>
    </citation>
    <scope>NUCLEOTIDE SEQUENCE [LARGE SCALE GENOMIC DNA]</scope>
    <source>
        <strain evidence="1 2">8244</strain>
    </source>
</reference>
<evidence type="ECO:0000313" key="1">
    <source>
        <dbReference type="EMBL" id="KFN10569.1"/>
    </source>
</evidence>
<comment type="caution">
    <text evidence="1">The sequence shown here is derived from an EMBL/GenBank/DDBJ whole genome shotgun (WGS) entry which is preliminary data.</text>
</comment>
<dbReference type="AlphaFoldDB" id="A0A090ZH02"/>
<dbReference type="PATRIC" id="fig|44252.3.peg.1478"/>
<name>A0A090ZH02_PAEMA</name>
<sequence length="61" mass="7313">MLGNNVREIKATDYHDIYLLNQDFNPNLHLFSEEKVKKKIQIIIENTFTKDQKNFIKKFAD</sequence>
<dbReference type="STRING" id="44252.DJ90_1015"/>
<gene>
    <name evidence="1" type="ORF">DJ90_1015</name>
</gene>
<keyword evidence="1" id="KW-0808">Transferase</keyword>
<dbReference type="HOGENOM" id="CLU_2918282_0_0_9"/>
<accession>A0A090ZH02</accession>
<evidence type="ECO:0000313" key="2">
    <source>
        <dbReference type="Proteomes" id="UP000029278"/>
    </source>
</evidence>
<proteinExistence type="predicted"/>
<dbReference type="EMBL" id="JMQA01000018">
    <property type="protein sequence ID" value="KFN10569.1"/>
    <property type="molecule type" value="Genomic_DNA"/>
</dbReference>
<dbReference type="Proteomes" id="UP000029278">
    <property type="component" value="Unassembled WGS sequence"/>
</dbReference>
<organism evidence="1 2">
    <name type="scientific">Paenibacillus macerans</name>
    <name type="common">Bacillus macerans</name>
    <dbReference type="NCBI Taxonomy" id="44252"/>
    <lineage>
        <taxon>Bacteria</taxon>
        <taxon>Bacillati</taxon>
        <taxon>Bacillota</taxon>
        <taxon>Bacilli</taxon>
        <taxon>Bacillales</taxon>
        <taxon>Paenibacillaceae</taxon>
        <taxon>Paenibacillus</taxon>
    </lineage>
</organism>
<protein>
    <submittedName>
        <fullName evidence="1">Putative histone acetyltransferase HPA2-like protein</fullName>
    </submittedName>
</protein>